<dbReference type="PANTHER" id="PTHR12354:SF1">
    <property type="entry name" value="INTERFERON-RELATED DEVELOPMENTAL REGULATOR 1"/>
    <property type="match status" value="1"/>
</dbReference>
<dbReference type="Proteomes" id="UP000291343">
    <property type="component" value="Unassembled WGS sequence"/>
</dbReference>
<keyword evidence="6" id="KW-1185">Reference proteome</keyword>
<organism evidence="5 6">
    <name type="scientific">Laodelphax striatellus</name>
    <name type="common">Small brown planthopper</name>
    <name type="synonym">Delphax striatella</name>
    <dbReference type="NCBI Taxonomy" id="195883"/>
    <lineage>
        <taxon>Eukaryota</taxon>
        <taxon>Metazoa</taxon>
        <taxon>Ecdysozoa</taxon>
        <taxon>Arthropoda</taxon>
        <taxon>Hexapoda</taxon>
        <taxon>Insecta</taxon>
        <taxon>Pterygota</taxon>
        <taxon>Neoptera</taxon>
        <taxon>Paraneoptera</taxon>
        <taxon>Hemiptera</taxon>
        <taxon>Auchenorrhyncha</taxon>
        <taxon>Fulgoroidea</taxon>
        <taxon>Delphacidae</taxon>
        <taxon>Criomorphinae</taxon>
        <taxon>Laodelphax</taxon>
    </lineage>
</organism>
<reference evidence="5 6" key="1">
    <citation type="journal article" date="2017" name="Gigascience">
        <title>Genome sequence of the small brown planthopper, Laodelphax striatellus.</title>
        <authorList>
            <person name="Zhu J."/>
            <person name="Jiang F."/>
            <person name="Wang X."/>
            <person name="Yang P."/>
            <person name="Bao Y."/>
            <person name="Zhao W."/>
            <person name="Wang W."/>
            <person name="Lu H."/>
            <person name="Wang Q."/>
            <person name="Cui N."/>
            <person name="Li J."/>
            <person name="Chen X."/>
            <person name="Luo L."/>
            <person name="Yu J."/>
            <person name="Kang L."/>
            <person name="Cui F."/>
        </authorList>
    </citation>
    <scope>NUCLEOTIDE SEQUENCE [LARGE SCALE GENOMIC DNA]</scope>
    <source>
        <strain evidence="5">Lst14</strain>
    </source>
</reference>
<evidence type="ECO:0008006" key="7">
    <source>
        <dbReference type="Google" id="ProtNLM"/>
    </source>
</evidence>
<dbReference type="InterPro" id="IPR007701">
    <property type="entry name" value="Interferon-rel_develop_reg_N"/>
</dbReference>
<feature type="domain" description="Interferon-related developmental regulator C-terminal" evidence="3">
    <location>
        <begin position="379"/>
        <end position="430"/>
    </location>
</feature>
<dbReference type="Pfam" id="PF05004">
    <property type="entry name" value="IFRD"/>
    <property type="match status" value="1"/>
</dbReference>
<dbReference type="SUPFAM" id="SSF48371">
    <property type="entry name" value="ARM repeat"/>
    <property type="match status" value="1"/>
</dbReference>
<dbReference type="InterPro" id="IPR016024">
    <property type="entry name" value="ARM-type_fold"/>
</dbReference>
<dbReference type="SMR" id="A0A482XTA7"/>
<evidence type="ECO:0000259" key="4">
    <source>
        <dbReference type="Pfam" id="PF05004"/>
    </source>
</evidence>
<dbReference type="InParanoid" id="A0A482XTA7"/>
<comment type="similarity">
    <text evidence="1">Belongs to the IFRD family.</text>
</comment>
<proteinExistence type="inferred from homology"/>
<protein>
    <recommendedName>
        <fullName evidence="7">Interferon-related developmental regulator N-terminal domain-containing protein</fullName>
    </recommendedName>
</protein>
<evidence type="ECO:0000256" key="1">
    <source>
        <dbReference type="ARBA" id="ARBA00008828"/>
    </source>
</evidence>
<dbReference type="InterPro" id="IPR039777">
    <property type="entry name" value="IFRD"/>
</dbReference>
<dbReference type="OrthoDB" id="18978at2759"/>
<dbReference type="FunCoup" id="A0A482XTA7">
    <property type="interactions" value="1262"/>
</dbReference>
<dbReference type="PANTHER" id="PTHR12354">
    <property type="entry name" value="INTERFERON-RELATED DEVELOPMENTAL REGULATOR"/>
    <property type="match status" value="1"/>
</dbReference>
<dbReference type="STRING" id="195883.A0A482XTA7"/>
<sequence length="433" mass="47445">MPKGKRRAKPSGAASKNRIENLGTSDEDSINDNASVISIQSDSTIHDDGFTIPGTFGDEVDEPTQEDLFEEKLYEAIDGISQKSAQTRTNSLLAVGTAFTRRYVPEMIVDRRLTLCDGIERALKKGRGAEQAAAAQLAALLCIQLGAGPLTNQICAHLTPILTFVALDTSMSPLARAKCCWALGVLNYIGDTDDICESLRVLQLVFGGSYPKGDGSQPAVTADAAQLHAAALSAWSLLLTLVEHHDSRTLPSVSQLASLLQSPHLEVRLAAGEAIVLLLEQQRDTGDSSSSGDDCSDQLLAQLRDLATDSHKYRAKKDRKTQRSTFRDILRYVEEDEPPNIQIKFGKEMLTLDSWSRKKQYDVLCQVLGSGMNLHLVENDLLRDILQLGDKISPLNISAHKQSKLERHLMNAANFKARSISRAKNRDKRTAVI</sequence>
<evidence type="ECO:0000313" key="6">
    <source>
        <dbReference type="Proteomes" id="UP000291343"/>
    </source>
</evidence>
<dbReference type="InterPro" id="IPR006921">
    <property type="entry name" value="Interferon-rel_develop_reg_C"/>
</dbReference>
<accession>A0A482XTA7</accession>
<dbReference type="EMBL" id="QKKF02000132">
    <property type="protein sequence ID" value="RZF49253.1"/>
    <property type="molecule type" value="Genomic_DNA"/>
</dbReference>
<dbReference type="Pfam" id="PF04836">
    <property type="entry name" value="IFRD_C"/>
    <property type="match status" value="1"/>
</dbReference>
<evidence type="ECO:0000313" key="5">
    <source>
        <dbReference type="EMBL" id="RZF49253.1"/>
    </source>
</evidence>
<dbReference type="AlphaFoldDB" id="A0A482XTA7"/>
<name>A0A482XTA7_LAOST</name>
<feature type="domain" description="Interferon-related developmental regulator N-terminal" evidence="4">
    <location>
        <begin position="33"/>
        <end position="334"/>
    </location>
</feature>
<feature type="region of interest" description="Disordered" evidence="2">
    <location>
        <begin position="1"/>
        <end position="30"/>
    </location>
</feature>
<evidence type="ECO:0000256" key="2">
    <source>
        <dbReference type="SAM" id="MobiDB-lite"/>
    </source>
</evidence>
<evidence type="ECO:0000259" key="3">
    <source>
        <dbReference type="Pfam" id="PF04836"/>
    </source>
</evidence>
<gene>
    <name evidence="5" type="ORF">LSTR_LSTR002874</name>
</gene>
<comment type="caution">
    <text evidence="5">The sequence shown here is derived from an EMBL/GenBank/DDBJ whole genome shotgun (WGS) entry which is preliminary data.</text>
</comment>